<dbReference type="RefSeq" id="WP_146439220.1">
    <property type="nucleotide sequence ID" value="NZ_SJPL01000001.1"/>
</dbReference>
<evidence type="ECO:0000313" key="7">
    <source>
        <dbReference type="EMBL" id="TWT70191.1"/>
    </source>
</evidence>
<dbReference type="Pfam" id="PF00884">
    <property type="entry name" value="Sulfatase"/>
    <property type="match status" value="1"/>
</dbReference>
<sequence>MFDLMRWSVLFVGMVAFYMPCHAQRPNVVLIVADDLGYSDVGFNGCKEIPTPNLDALADRGVVFECGYASHPYCSPSRAGLLTGRYQQRFGHECNPEPSESFDASPNPPGLPLTEQTIADRLRASGYSTAAIGKWHLGDQVQYWPNRRGFDHWFGFSGGGLSYWGDPGNKPASMAVHRGDMPVDRKSLTYLTDDFSEEAVRFVQSPSDQPFFLYLAYNAPHAPDQATRRHLEKTAHIEYGGRAVYGAMVAGMDEGIGKVVNALEQAGKLDNTLIVFFSDNGGRKEHAMNFPYRGHKGMLFEGGIRVPFLISWPAGIAPGRRVADPVTSLDLCPTILAATSTDVDADELDGVNLMPMLDGSRPSPLPARTLFWRYAMGDDQYGYAVRYGDWKLVDSGYKNRKLLFDLSRDPWERDDLADGNPQKVQELSSLIRQWDRDNVAPRWGDAHGPHVREEELARQAIVNAASRGDKSRE</sequence>
<name>A0A5C5Y6E4_9PLAN</name>
<dbReference type="PANTHER" id="PTHR42693">
    <property type="entry name" value="ARYLSULFATASE FAMILY MEMBER"/>
    <property type="match status" value="1"/>
</dbReference>
<dbReference type="InterPro" id="IPR024607">
    <property type="entry name" value="Sulfatase_CS"/>
</dbReference>
<evidence type="ECO:0000256" key="5">
    <source>
        <dbReference type="SAM" id="MobiDB-lite"/>
    </source>
</evidence>
<feature type="region of interest" description="Disordered" evidence="5">
    <location>
        <begin position="93"/>
        <end position="112"/>
    </location>
</feature>
<evidence type="ECO:0000256" key="2">
    <source>
        <dbReference type="ARBA" id="ARBA00022723"/>
    </source>
</evidence>
<comment type="caution">
    <text evidence="7">The sequence shown here is derived from an EMBL/GenBank/DDBJ whole genome shotgun (WGS) entry which is preliminary data.</text>
</comment>
<dbReference type="GO" id="GO:0046872">
    <property type="term" value="F:metal ion binding"/>
    <property type="evidence" value="ECO:0007669"/>
    <property type="project" value="UniProtKB-KW"/>
</dbReference>
<evidence type="ECO:0000256" key="3">
    <source>
        <dbReference type="ARBA" id="ARBA00022801"/>
    </source>
</evidence>
<dbReference type="Proteomes" id="UP000317238">
    <property type="component" value="Unassembled WGS sequence"/>
</dbReference>
<dbReference type="PANTHER" id="PTHR42693:SF53">
    <property type="entry name" value="ENDO-4-O-SULFATASE"/>
    <property type="match status" value="1"/>
</dbReference>
<keyword evidence="2" id="KW-0479">Metal-binding</keyword>
<dbReference type="InterPro" id="IPR050738">
    <property type="entry name" value="Sulfatase"/>
</dbReference>
<evidence type="ECO:0000256" key="4">
    <source>
        <dbReference type="ARBA" id="ARBA00022837"/>
    </source>
</evidence>
<reference evidence="7 8" key="1">
    <citation type="submission" date="2019-02" db="EMBL/GenBank/DDBJ databases">
        <title>Deep-cultivation of Planctomycetes and their phenomic and genomic characterization uncovers novel biology.</title>
        <authorList>
            <person name="Wiegand S."/>
            <person name="Jogler M."/>
            <person name="Boedeker C."/>
            <person name="Pinto D."/>
            <person name="Vollmers J."/>
            <person name="Rivas-Marin E."/>
            <person name="Kohn T."/>
            <person name="Peeters S.H."/>
            <person name="Heuer A."/>
            <person name="Rast P."/>
            <person name="Oberbeckmann S."/>
            <person name="Bunk B."/>
            <person name="Jeske O."/>
            <person name="Meyerdierks A."/>
            <person name="Storesund J.E."/>
            <person name="Kallscheuer N."/>
            <person name="Luecker S."/>
            <person name="Lage O.M."/>
            <person name="Pohl T."/>
            <person name="Merkel B.J."/>
            <person name="Hornburger P."/>
            <person name="Mueller R.-W."/>
            <person name="Bruemmer F."/>
            <person name="Labrenz M."/>
            <person name="Spormann A.M."/>
            <person name="Op Den Camp H."/>
            <person name="Overmann J."/>
            <person name="Amann R."/>
            <person name="Jetten M.S.M."/>
            <person name="Mascher T."/>
            <person name="Medema M.H."/>
            <person name="Devos D.P."/>
            <person name="Kaster A.-K."/>
            <person name="Ovreas L."/>
            <person name="Rohde M."/>
            <person name="Galperin M.Y."/>
            <person name="Jogler C."/>
        </authorList>
    </citation>
    <scope>NUCLEOTIDE SEQUENCE [LARGE SCALE GENOMIC DNA]</scope>
    <source>
        <strain evidence="7 8">Pan14r</strain>
    </source>
</reference>
<comment type="similarity">
    <text evidence="1">Belongs to the sulfatase family.</text>
</comment>
<dbReference type="Gene3D" id="3.40.720.10">
    <property type="entry name" value="Alkaline Phosphatase, subunit A"/>
    <property type="match status" value="1"/>
</dbReference>
<evidence type="ECO:0000256" key="1">
    <source>
        <dbReference type="ARBA" id="ARBA00008779"/>
    </source>
</evidence>
<dbReference type="EMBL" id="SJPL01000001">
    <property type="protein sequence ID" value="TWT70191.1"/>
    <property type="molecule type" value="Genomic_DNA"/>
</dbReference>
<dbReference type="InterPro" id="IPR000917">
    <property type="entry name" value="Sulfatase_N"/>
</dbReference>
<dbReference type="InterPro" id="IPR017850">
    <property type="entry name" value="Alkaline_phosphatase_core_sf"/>
</dbReference>
<keyword evidence="8" id="KW-1185">Reference proteome</keyword>
<dbReference type="PROSITE" id="PS00149">
    <property type="entry name" value="SULFATASE_2"/>
    <property type="match status" value="1"/>
</dbReference>
<dbReference type="AlphaFoldDB" id="A0A5C5Y6E4"/>
<accession>A0A5C5Y6E4</accession>
<dbReference type="OrthoDB" id="9783154at2"/>
<dbReference type="SUPFAM" id="SSF53649">
    <property type="entry name" value="Alkaline phosphatase-like"/>
    <property type="match status" value="1"/>
</dbReference>
<keyword evidence="4" id="KW-0106">Calcium</keyword>
<keyword evidence="3 7" id="KW-0378">Hydrolase</keyword>
<dbReference type="EC" id="3.1.6.1" evidence="7"/>
<proteinExistence type="inferred from homology"/>
<protein>
    <submittedName>
        <fullName evidence="7">Arylsulfatase</fullName>
        <ecNumber evidence="7">3.1.6.1</ecNumber>
    </submittedName>
</protein>
<evidence type="ECO:0000313" key="8">
    <source>
        <dbReference type="Proteomes" id="UP000317238"/>
    </source>
</evidence>
<gene>
    <name evidence="7" type="primary">atsA_48</name>
    <name evidence="7" type="ORF">Pan14r_24920</name>
</gene>
<evidence type="ECO:0000259" key="6">
    <source>
        <dbReference type="Pfam" id="PF00884"/>
    </source>
</evidence>
<dbReference type="GO" id="GO:0004065">
    <property type="term" value="F:arylsulfatase activity"/>
    <property type="evidence" value="ECO:0007669"/>
    <property type="project" value="UniProtKB-EC"/>
</dbReference>
<feature type="domain" description="Sulfatase N-terminal" evidence="6">
    <location>
        <begin position="26"/>
        <end position="339"/>
    </location>
</feature>
<organism evidence="7 8">
    <name type="scientific">Crateriforma conspicua</name>
    <dbReference type="NCBI Taxonomy" id="2527996"/>
    <lineage>
        <taxon>Bacteria</taxon>
        <taxon>Pseudomonadati</taxon>
        <taxon>Planctomycetota</taxon>
        <taxon>Planctomycetia</taxon>
        <taxon>Planctomycetales</taxon>
        <taxon>Planctomycetaceae</taxon>
        <taxon>Crateriforma</taxon>
    </lineage>
</organism>
<dbReference type="Gene3D" id="3.30.1120.10">
    <property type="match status" value="1"/>
</dbReference>